<keyword evidence="6" id="KW-1185">Reference proteome</keyword>
<evidence type="ECO:0000313" key="6">
    <source>
        <dbReference type="Proteomes" id="UP000001593"/>
    </source>
</evidence>
<proteinExistence type="inferred from homology"/>
<dbReference type="PANTHER" id="PTHR23074">
    <property type="entry name" value="AAA DOMAIN-CONTAINING"/>
    <property type="match status" value="1"/>
</dbReference>
<dbReference type="GO" id="GO:0090611">
    <property type="term" value="P:ubiquitin-independent protein catabolic process via the multivesicular body sorting pathway"/>
    <property type="evidence" value="ECO:0000318"/>
    <property type="project" value="GO_Central"/>
</dbReference>
<dbReference type="InterPro" id="IPR050304">
    <property type="entry name" value="MT-severing_AAA_ATPase"/>
</dbReference>
<dbReference type="Proteomes" id="UP000001593">
    <property type="component" value="Unassembled WGS sequence"/>
</dbReference>
<evidence type="ECO:0000259" key="4">
    <source>
        <dbReference type="SMART" id="SM00382"/>
    </source>
</evidence>
<dbReference type="InterPro" id="IPR003593">
    <property type="entry name" value="AAA+_ATPase"/>
</dbReference>
<dbReference type="FunFam" id="1.10.8.60:FF:000015">
    <property type="entry name" value="vacuolar protein sorting-associated protein 4A"/>
    <property type="match status" value="1"/>
</dbReference>
<accession>A7SXZ8</accession>
<comment type="similarity">
    <text evidence="1">Belongs to the AAA ATPase family.</text>
</comment>
<gene>
    <name evidence="5" type="ORF">NEMVEDRAFT_v1g137340</name>
</gene>
<dbReference type="GO" id="GO:0005737">
    <property type="term" value="C:cytoplasm"/>
    <property type="evidence" value="ECO:0000318"/>
    <property type="project" value="GO_Central"/>
</dbReference>
<protein>
    <recommendedName>
        <fullName evidence="4">AAA+ ATPase domain-containing protein</fullName>
    </recommendedName>
</protein>
<dbReference type="EMBL" id="DS469901">
    <property type="protein sequence ID" value="EDO31428.1"/>
    <property type="molecule type" value="Genomic_DNA"/>
</dbReference>
<evidence type="ECO:0000256" key="1">
    <source>
        <dbReference type="ARBA" id="ARBA00006914"/>
    </source>
</evidence>
<name>A7SXZ8_NEMVE</name>
<evidence type="ECO:0000256" key="3">
    <source>
        <dbReference type="ARBA" id="ARBA00022840"/>
    </source>
</evidence>
<dbReference type="GO" id="GO:0007033">
    <property type="term" value="P:vacuole organization"/>
    <property type="evidence" value="ECO:0000318"/>
    <property type="project" value="GO_Central"/>
</dbReference>
<dbReference type="Gene3D" id="1.10.8.60">
    <property type="match status" value="1"/>
</dbReference>
<dbReference type="STRING" id="45351.A7SXZ8"/>
<dbReference type="InterPro" id="IPR003959">
    <property type="entry name" value="ATPase_AAA_core"/>
</dbReference>
<evidence type="ECO:0000256" key="2">
    <source>
        <dbReference type="ARBA" id="ARBA00022741"/>
    </source>
</evidence>
<dbReference type="Pfam" id="PF00004">
    <property type="entry name" value="AAA"/>
    <property type="match status" value="1"/>
</dbReference>
<keyword evidence="3" id="KW-0067">ATP-binding</keyword>
<reference evidence="5 6" key="1">
    <citation type="journal article" date="2007" name="Science">
        <title>Sea anemone genome reveals ancestral eumetazoan gene repertoire and genomic organization.</title>
        <authorList>
            <person name="Putnam N.H."/>
            <person name="Srivastava M."/>
            <person name="Hellsten U."/>
            <person name="Dirks B."/>
            <person name="Chapman J."/>
            <person name="Salamov A."/>
            <person name="Terry A."/>
            <person name="Shapiro H."/>
            <person name="Lindquist E."/>
            <person name="Kapitonov V.V."/>
            <person name="Jurka J."/>
            <person name="Genikhovich G."/>
            <person name="Grigoriev I.V."/>
            <person name="Lucas S.M."/>
            <person name="Steele R.E."/>
            <person name="Finnerty J.R."/>
            <person name="Technau U."/>
            <person name="Martindale M.Q."/>
            <person name="Rokhsar D.S."/>
        </authorList>
    </citation>
    <scope>NUCLEOTIDE SEQUENCE [LARGE SCALE GENOMIC DNA]</scope>
    <source>
        <strain evidence="6">CH2 X CH6</strain>
    </source>
</reference>
<dbReference type="OMA" id="CPWELDT"/>
<dbReference type="AlphaFoldDB" id="A7SXZ8"/>
<feature type="domain" description="AAA+ ATPase" evidence="4">
    <location>
        <begin position="15"/>
        <end position="153"/>
    </location>
</feature>
<dbReference type="eggNOG" id="KOG0739">
    <property type="taxonomic scope" value="Eukaryota"/>
</dbReference>
<dbReference type="GO" id="GO:0005524">
    <property type="term" value="F:ATP binding"/>
    <property type="evidence" value="ECO:0007669"/>
    <property type="project" value="UniProtKB-KW"/>
</dbReference>
<organism evidence="5 6">
    <name type="scientific">Nematostella vectensis</name>
    <name type="common">Starlet sea anemone</name>
    <dbReference type="NCBI Taxonomy" id="45351"/>
    <lineage>
        <taxon>Eukaryota</taxon>
        <taxon>Metazoa</taxon>
        <taxon>Cnidaria</taxon>
        <taxon>Anthozoa</taxon>
        <taxon>Hexacorallia</taxon>
        <taxon>Actiniaria</taxon>
        <taxon>Edwardsiidae</taxon>
        <taxon>Nematostella</taxon>
    </lineage>
</organism>
<dbReference type="InterPro" id="IPR027417">
    <property type="entry name" value="P-loop_NTPase"/>
</dbReference>
<evidence type="ECO:0000313" key="5">
    <source>
        <dbReference type="EMBL" id="EDO31428.1"/>
    </source>
</evidence>
<dbReference type="SMART" id="SM00382">
    <property type="entry name" value="AAA"/>
    <property type="match status" value="1"/>
</dbReference>
<dbReference type="Pfam" id="PF09336">
    <property type="entry name" value="Vps4_C"/>
    <property type="match status" value="1"/>
</dbReference>
<sequence>MPLQFPHLFTGGRKPWRRVLLYGPPGTGKTRLAQAVASEVNSTFYSVSSADLISSWVGESEKLIRELFHDARKREGRSVIFIDEIDSVCRKRSTREEEHTRRVKTELLNQMEGTDSLSLSGQYFLLCATNCPWELDSAFIRRFQKRIYIPLPEQDARISLIKMHLGTTPACLTERDWCVLGEKTRGFSGSDLANCTSDAVFEPVRELQRSTHWKQQAGKSAPPCSEGEPGCVTCLLKDLPPQKVTPRPVVLEDFIRSLSHNGSTITDEDLDKFTVFTKSYGQKG</sequence>
<dbReference type="GO" id="GO:0016197">
    <property type="term" value="P:endosomal transport"/>
    <property type="evidence" value="ECO:0000318"/>
    <property type="project" value="GO_Central"/>
</dbReference>
<dbReference type="PANTHER" id="PTHR23074:SF72">
    <property type="entry name" value="VACUOLAR PROTEIN SORTING-ASSOCIATED PROTEIN 4B"/>
    <property type="match status" value="1"/>
</dbReference>
<dbReference type="GO" id="GO:0016887">
    <property type="term" value="F:ATP hydrolysis activity"/>
    <property type="evidence" value="ECO:0000318"/>
    <property type="project" value="GO_Central"/>
</dbReference>
<dbReference type="GO" id="GO:0043162">
    <property type="term" value="P:ubiquitin-dependent protein catabolic process via the multivesicular body sorting pathway"/>
    <property type="evidence" value="ECO:0000318"/>
    <property type="project" value="GO_Central"/>
</dbReference>
<dbReference type="HOGENOM" id="CLU_000688_21_2_1"/>
<keyword evidence="2" id="KW-0547">Nucleotide-binding</keyword>
<dbReference type="PhylomeDB" id="A7SXZ8"/>
<dbReference type="InParanoid" id="A7SXZ8"/>
<dbReference type="GO" id="GO:0005768">
    <property type="term" value="C:endosome"/>
    <property type="evidence" value="ECO:0000318"/>
    <property type="project" value="GO_Central"/>
</dbReference>
<dbReference type="SUPFAM" id="SSF52540">
    <property type="entry name" value="P-loop containing nucleoside triphosphate hydrolases"/>
    <property type="match status" value="1"/>
</dbReference>
<dbReference type="InterPro" id="IPR015415">
    <property type="entry name" value="Spast_Vps4_C"/>
</dbReference>
<dbReference type="Gene3D" id="3.40.50.300">
    <property type="entry name" value="P-loop containing nucleotide triphosphate hydrolases"/>
    <property type="match status" value="1"/>
</dbReference>